<accession>A0ABY8F9F5</accession>
<dbReference type="SUPFAM" id="SSF161084">
    <property type="entry name" value="MAPEG domain-like"/>
    <property type="match status" value="1"/>
</dbReference>
<evidence type="ECO:0000256" key="1">
    <source>
        <dbReference type="ARBA" id="ARBA00004370"/>
    </source>
</evidence>
<keyword evidence="4 5" id="KW-0472">Membrane</keyword>
<dbReference type="Pfam" id="PF01124">
    <property type="entry name" value="MAPEG"/>
    <property type="match status" value="1"/>
</dbReference>
<dbReference type="Gene3D" id="1.20.120.550">
    <property type="entry name" value="Membrane associated eicosanoid/glutathione metabolism-like domain"/>
    <property type="match status" value="1"/>
</dbReference>
<sequence length="191" mass="21176">MSGVSEARQQRARMFILGYPFVLISFALVLNFFAFGVQPVEIGLPSTGLLSAFVFSAALLLANHTWLMTATELTRVRFGLHATPEEWEASANAREDVPQVGWQELERHHNAHRNATENTVYFALLAAIFCLVSPPLAACWVWILGFAVGRCGHSRCYLTGRDGLRGLFMSVSLLSLYGLATYLIVAVMMTY</sequence>
<dbReference type="RefSeq" id="WP_265684597.1">
    <property type="nucleotide sequence ID" value="NZ_CP120863.1"/>
</dbReference>
<comment type="subcellular location">
    <subcellularLocation>
        <location evidence="1">Membrane</location>
    </subcellularLocation>
</comment>
<gene>
    <name evidence="6" type="ORF">K1718_12220</name>
</gene>
<evidence type="ECO:0000256" key="5">
    <source>
        <dbReference type="SAM" id="Phobius"/>
    </source>
</evidence>
<dbReference type="InterPro" id="IPR023352">
    <property type="entry name" value="MAPEG-like_dom_sf"/>
</dbReference>
<dbReference type="Proteomes" id="UP001209803">
    <property type="component" value="Chromosome"/>
</dbReference>
<evidence type="ECO:0000256" key="4">
    <source>
        <dbReference type="ARBA" id="ARBA00023136"/>
    </source>
</evidence>
<feature type="transmembrane region" description="Helical" evidence="5">
    <location>
        <begin position="47"/>
        <end position="67"/>
    </location>
</feature>
<feature type="transmembrane region" description="Helical" evidence="5">
    <location>
        <begin position="12"/>
        <end position="35"/>
    </location>
</feature>
<feature type="transmembrane region" description="Helical" evidence="5">
    <location>
        <begin position="167"/>
        <end position="189"/>
    </location>
</feature>
<evidence type="ECO:0000256" key="2">
    <source>
        <dbReference type="ARBA" id="ARBA00022692"/>
    </source>
</evidence>
<dbReference type="EMBL" id="CP120863">
    <property type="protein sequence ID" value="WFE92092.1"/>
    <property type="molecule type" value="Genomic_DNA"/>
</dbReference>
<proteinExistence type="predicted"/>
<keyword evidence="7" id="KW-1185">Reference proteome</keyword>
<evidence type="ECO:0000313" key="6">
    <source>
        <dbReference type="EMBL" id="WFE92092.1"/>
    </source>
</evidence>
<organism evidence="6 7">
    <name type="scientific">Roseibium porphyridii</name>
    <dbReference type="NCBI Taxonomy" id="2866279"/>
    <lineage>
        <taxon>Bacteria</taxon>
        <taxon>Pseudomonadati</taxon>
        <taxon>Pseudomonadota</taxon>
        <taxon>Alphaproteobacteria</taxon>
        <taxon>Hyphomicrobiales</taxon>
        <taxon>Stappiaceae</taxon>
        <taxon>Roseibium</taxon>
    </lineage>
</organism>
<dbReference type="InterPro" id="IPR001129">
    <property type="entry name" value="Membr-assoc_MAPEG"/>
</dbReference>
<feature type="transmembrane region" description="Helical" evidence="5">
    <location>
        <begin position="120"/>
        <end position="147"/>
    </location>
</feature>
<reference evidence="6 7" key="1">
    <citation type="submission" date="2023-03" db="EMBL/GenBank/DDBJ databases">
        <title>Roseibium porphyridii sp. nov. and Roseibium rhodosorbium sp. nov. isolated from marine algae, Porphyridium cruentum and Rhodosorus marinus, respectively.</title>
        <authorList>
            <person name="Lee M.W."/>
            <person name="Choi B.J."/>
            <person name="Lee J.K."/>
            <person name="Choi D.G."/>
            <person name="Baek J.H."/>
            <person name="Bayburt H."/>
            <person name="Kim J.M."/>
            <person name="Han D.M."/>
            <person name="Kim K.H."/>
            <person name="Jeon C.O."/>
        </authorList>
    </citation>
    <scope>NUCLEOTIDE SEQUENCE [LARGE SCALE GENOMIC DNA]</scope>
    <source>
        <strain evidence="6 7">KMA01</strain>
    </source>
</reference>
<evidence type="ECO:0000313" key="7">
    <source>
        <dbReference type="Proteomes" id="UP001209803"/>
    </source>
</evidence>
<name>A0ABY8F9F5_9HYPH</name>
<protein>
    <submittedName>
        <fullName evidence="6">MAPEG family protein</fullName>
    </submittedName>
</protein>
<evidence type="ECO:0000256" key="3">
    <source>
        <dbReference type="ARBA" id="ARBA00022989"/>
    </source>
</evidence>
<keyword evidence="3 5" id="KW-1133">Transmembrane helix</keyword>
<keyword evidence="2 5" id="KW-0812">Transmembrane</keyword>